<gene>
    <name evidence="6" type="ORF">MNBD_IGNAVI01-2814</name>
</gene>
<dbReference type="Pfam" id="PF00282">
    <property type="entry name" value="Pyridoxal_deC"/>
    <property type="match status" value="1"/>
</dbReference>
<evidence type="ECO:0000256" key="5">
    <source>
        <dbReference type="ARBA" id="ARBA00023239"/>
    </source>
</evidence>
<reference evidence="6" key="1">
    <citation type="submission" date="2018-06" db="EMBL/GenBank/DDBJ databases">
        <authorList>
            <person name="Zhirakovskaya E."/>
        </authorList>
    </citation>
    <scope>NUCLEOTIDE SEQUENCE</scope>
</reference>
<dbReference type="PANTHER" id="PTHR11999:SF70">
    <property type="entry name" value="MIP05841P"/>
    <property type="match status" value="1"/>
</dbReference>
<evidence type="ECO:0000256" key="4">
    <source>
        <dbReference type="ARBA" id="ARBA00022898"/>
    </source>
</evidence>
<dbReference type="Gene3D" id="3.40.640.10">
    <property type="entry name" value="Type I PLP-dependent aspartate aminotransferase-like (Major domain)"/>
    <property type="match status" value="1"/>
</dbReference>
<dbReference type="PANTHER" id="PTHR11999">
    <property type="entry name" value="GROUP II PYRIDOXAL-5-PHOSPHATE DECARBOXYLASE"/>
    <property type="match status" value="1"/>
</dbReference>
<dbReference type="Gene3D" id="1.20.1340.10">
    <property type="entry name" value="dopa decarboxylase, N-terminal domain"/>
    <property type="match status" value="1"/>
</dbReference>
<evidence type="ECO:0000313" key="6">
    <source>
        <dbReference type="EMBL" id="VAX28402.1"/>
    </source>
</evidence>
<comment type="cofactor">
    <cofactor evidence="1">
        <name>pyridoxal 5'-phosphate</name>
        <dbReference type="ChEBI" id="CHEBI:597326"/>
    </cofactor>
</comment>
<comment type="similarity">
    <text evidence="2">Belongs to the group II decarboxylase family.</text>
</comment>
<evidence type="ECO:0000256" key="1">
    <source>
        <dbReference type="ARBA" id="ARBA00001933"/>
    </source>
</evidence>
<sequence length="481" mass="54646">MSTKIDMTSSDFRNTGYQFIDWINNYISNLESYPVLPDIEPGDIKRSLPSLPPEQSENFDKIFSDLNNIIMPGVTHWNHPKFMAYFNSTSSSAGIFAELLSGAFNTNGMVWKSNPASTELEEVTLDWLRQMIGLPKEFWGIIYDLASSSSMHAIIAARENIEGYSIREKGFGGVKDMPRLRLYSSEQAHSSIDKGAILAGVGLEGIRKIPVDDKFRMIPSELEKAIKEDRANGWLPFCVVATVGTTSTTSIDPVNEIAEITQKENLWLHVDAAHAGIAAIVPEMQKILKGCEHADSIVVNPHKWMFMPIDISVLFTKRKEILKRAFSLVPEYLKTDEDDEVTNFMDYGIQLGRRFRALKLWFVIRYFGTGGLIEIIREHLRLAQNLKTQIDEDPHFERLAPVPLSTICFHAIHSKYNDIEGLNKFNKELMDRLNNTGEVFLSHTILNGIFTIRIVISGLRTKEKHVNEVWDLIKSEYKKTT</sequence>
<keyword evidence="4" id="KW-0663">Pyridoxal phosphate</keyword>
<dbReference type="InterPro" id="IPR015422">
    <property type="entry name" value="PyrdxlP-dep_Trfase_small"/>
</dbReference>
<dbReference type="GO" id="GO:0019752">
    <property type="term" value="P:carboxylic acid metabolic process"/>
    <property type="evidence" value="ECO:0007669"/>
    <property type="project" value="InterPro"/>
</dbReference>
<organism evidence="6">
    <name type="scientific">hydrothermal vent metagenome</name>
    <dbReference type="NCBI Taxonomy" id="652676"/>
    <lineage>
        <taxon>unclassified sequences</taxon>
        <taxon>metagenomes</taxon>
        <taxon>ecological metagenomes</taxon>
    </lineage>
</organism>
<dbReference type="InterPro" id="IPR015424">
    <property type="entry name" value="PyrdxlP-dep_Trfase"/>
</dbReference>
<proteinExistence type="inferred from homology"/>
<dbReference type="InterPro" id="IPR015421">
    <property type="entry name" value="PyrdxlP-dep_Trfase_major"/>
</dbReference>
<evidence type="ECO:0000256" key="2">
    <source>
        <dbReference type="ARBA" id="ARBA00009533"/>
    </source>
</evidence>
<dbReference type="GO" id="GO:0030170">
    <property type="term" value="F:pyridoxal phosphate binding"/>
    <property type="evidence" value="ECO:0007669"/>
    <property type="project" value="InterPro"/>
</dbReference>
<dbReference type="EC" id="4.1.1.28" evidence="6"/>
<dbReference type="Gene3D" id="3.90.1150.10">
    <property type="entry name" value="Aspartate Aminotransferase, domain 1"/>
    <property type="match status" value="1"/>
</dbReference>
<keyword evidence="5 6" id="KW-0456">Lyase</keyword>
<keyword evidence="3" id="KW-0210">Decarboxylase</keyword>
<dbReference type="GO" id="GO:0004058">
    <property type="term" value="F:aromatic-L-amino-acid decarboxylase activity"/>
    <property type="evidence" value="ECO:0007669"/>
    <property type="project" value="UniProtKB-EC"/>
</dbReference>
<dbReference type="PRINTS" id="PR00800">
    <property type="entry name" value="YHDCRBOXLASE"/>
</dbReference>
<dbReference type="GO" id="GO:0005737">
    <property type="term" value="C:cytoplasm"/>
    <property type="evidence" value="ECO:0007669"/>
    <property type="project" value="TreeGrafter"/>
</dbReference>
<protein>
    <submittedName>
        <fullName evidence="6">Aromatic-L-amino-acid decarboxylase</fullName>
        <ecNumber evidence="6">4.1.1.28</ecNumber>
    </submittedName>
</protein>
<dbReference type="InterPro" id="IPR010977">
    <property type="entry name" value="Aromatic_deC"/>
</dbReference>
<dbReference type="GO" id="GO:0006520">
    <property type="term" value="P:amino acid metabolic process"/>
    <property type="evidence" value="ECO:0007669"/>
    <property type="project" value="InterPro"/>
</dbReference>
<accession>A0A3B1CJH3</accession>
<evidence type="ECO:0000256" key="3">
    <source>
        <dbReference type="ARBA" id="ARBA00022793"/>
    </source>
</evidence>
<name>A0A3B1CJH3_9ZZZZ</name>
<dbReference type="AlphaFoldDB" id="A0A3B1CJH3"/>
<dbReference type="InterPro" id="IPR002129">
    <property type="entry name" value="PyrdxlP-dep_de-COase"/>
</dbReference>
<dbReference type="SUPFAM" id="SSF53383">
    <property type="entry name" value="PLP-dependent transferases"/>
    <property type="match status" value="1"/>
</dbReference>
<dbReference type="EMBL" id="UOGD01000410">
    <property type="protein sequence ID" value="VAX28402.1"/>
    <property type="molecule type" value="Genomic_DNA"/>
</dbReference>